<evidence type="ECO:0000256" key="6">
    <source>
        <dbReference type="ARBA" id="ARBA00022741"/>
    </source>
</evidence>
<dbReference type="Gene3D" id="3.30.420.40">
    <property type="match status" value="2"/>
</dbReference>
<evidence type="ECO:0000256" key="9">
    <source>
        <dbReference type="ARBA" id="ARBA00023186"/>
    </source>
</evidence>
<evidence type="ECO:0000256" key="10">
    <source>
        <dbReference type="ARBA" id="ARBA00030019"/>
    </source>
</evidence>
<name>Q0AWZ5_SYNWW</name>
<dbReference type="GO" id="GO:0140662">
    <property type="term" value="F:ATP-dependent protein folding chaperone"/>
    <property type="evidence" value="ECO:0007669"/>
    <property type="project" value="InterPro"/>
</dbReference>
<keyword evidence="6" id="KW-0547">Nucleotide-binding</keyword>
<evidence type="ECO:0000256" key="2">
    <source>
        <dbReference type="ARBA" id="ARBA00007381"/>
    </source>
</evidence>
<dbReference type="Pfam" id="PF00012">
    <property type="entry name" value="HSP70"/>
    <property type="match status" value="1"/>
</dbReference>
<gene>
    <name evidence="13" type="ordered locus">Swol_1452</name>
</gene>
<evidence type="ECO:0000256" key="3">
    <source>
        <dbReference type="ARBA" id="ARBA00014415"/>
    </source>
</evidence>
<dbReference type="PRINTS" id="PR00301">
    <property type="entry name" value="HEATSHOCK70"/>
</dbReference>
<reference evidence="14" key="1">
    <citation type="journal article" date="2010" name="Environ. Microbiol.">
        <title>The genome of Syntrophomonas wolfei: new insights into syntrophic metabolism and biohydrogen production.</title>
        <authorList>
            <person name="Sieber J.R."/>
            <person name="Sims D.R."/>
            <person name="Han C."/>
            <person name="Kim E."/>
            <person name="Lykidis A."/>
            <person name="Lapidus A.L."/>
            <person name="McDonnald E."/>
            <person name="Rohlin L."/>
            <person name="Culley D.E."/>
            <person name="Gunsalus R."/>
            <person name="McInerney M.J."/>
        </authorList>
    </citation>
    <scope>NUCLEOTIDE SEQUENCE [LARGE SCALE GENOMIC DNA]</scope>
    <source>
        <strain evidence="14">DSM 2245B / Goettingen</strain>
    </source>
</reference>
<dbReference type="FunFam" id="3.90.640.10:FF:000003">
    <property type="entry name" value="Molecular chaperone DnaK"/>
    <property type="match status" value="1"/>
</dbReference>
<accession>Q0AWZ5</accession>
<comment type="similarity">
    <text evidence="2">Belongs to the heat shock protein 70 family.</text>
</comment>
<dbReference type="OrthoDB" id="9766019at2"/>
<organism evidence="13 14">
    <name type="scientific">Syntrophomonas wolfei subsp. wolfei (strain DSM 2245B / Goettingen)</name>
    <dbReference type="NCBI Taxonomy" id="335541"/>
    <lineage>
        <taxon>Bacteria</taxon>
        <taxon>Bacillati</taxon>
        <taxon>Bacillota</taxon>
        <taxon>Clostridia</taxon>
        <taxon>Eubacteriales</taxon>
        <taxon>Syntrophomonadaceae</taxon>
        <taxon>Syntrophomonas</taxon>
    </lineage>
</organism>
<evidence type="ECO:0000313" key="13">
    <source>
        <dbReference type="EMBL" id="ABI68759.1"/>
    </source>
</evidence>
<dbReference type="STRING" id="335541.Swol_1452"/>
<evidence type="ECO:0000313" key="14">
    <source>
        <dbReference type="Proteomes" id="UP000001968"/>
    </source>
</evidence>
<proteinExistence type="inferred from homology"/>
<dbReference type="FunFam" id="3.30.420.40:FF:000071">
    <property type="entry name" value="Molecular chaperone DnaK"/>
    <property type="match status" value="1"/>
</dbReference>
<dbReference type="HOGENOM" id="CLU_005965_0_0_9"/>
<evidence type="ECO:0000256" key="12">
    <source>
        <dbReference type="ARBA" id="ARBA00033103"/>
    </source>
</evidence>
<keyword evidence="14" id="KW-1185">Reference proteome</keyword>
<dbReference type="InterPro" id="IPR018181">
    <property type="entry name" value="Heat_shock_70_CS"/>
</dbReference>
<keyword evidence="7" id="KW-0067">ATP-binding</keyword>
<dbReference type="eggNOG" id="COG0443">
    <property type="taxonomic scope" value="Bacteria"/>
</dbReference>
<dbReference type="GO" id="GO:0005524">
    <property type="term" value="F:ATP binding"/>
    <property type="evidence" value="ECO:0007669"/>
    <property type="project" value="UniProtKB-KW"/>
</dbReference>
<dbReference type="InterPro" id="IPR043129">
    <property type="entry name" value="ATPase_NBD"/>
</dbReference>
<dbReference type="PROSITE" id="PS00297">
    <property type="entry name" value="HSP70_1"/>
    <property type="match status" value="1"/>
</dbReference>
<comment type="function">
    <text evidence="1">Acts as a chaperone.</text>
</comment>
<dbReference type="PROSITE" id="PS00329">
    <property type="entry name" value="HSP70_2"/>
    <property type="match status" value="1"/>
</dbReference>
<dbReference type="SUPFAM" id="SSF53067">
    <property type="entry name" value="Actin-like ATPase domain"/>
    <property type="match status" value="2"/>
</dbReference>
<evidence type="ECO:0000256" key="1">
    <source>
        <dbReference type="ARBA" id="ARBA00002290"/>
    </source>
</evidence>
<protein>
    <recommendedName>
        <fullName evidence="3">Chaperone protein DnaK</fullName>
    </recommendedName>
    <alternativeName>
        <fullName evidence="4">Chaperone protein dnaK</fullName>
    </alternativeName>
    <alternativeName>
        <fullName evidence="12">HSP70</fullName>
    </alternativeName>
    <alternativeName>
        <fullName evidence="11">Heat shock 70 kDa protein</fullName>
    </alternativeName>
    <alternativeName>
        <fullName evidence="10">Heat shock protein 70</fullName>
    </alternativeName>
</protein>
<dbReference type="SUPFAM" id="SSF100920">
    <property type="entry name" value="Heat shock protein 70kD (HSP70), peptide-binding domain"/>
    <property type="match status" value="1"/>
</dbReference>
<dbReference type="AlphaFoldDB" id="Q0AWZ5"/>
<dbReference type="KEGG" id="swo:Swol_1452"/>
<evidence type="ECO:0000256" key="7">
    <source>
        <dbReference type="ARBA" id="ARBA00022840"/>
    </source>
</evidence>
<keyword evidence="5" id="KW-0597">Phosphoprotein</keyword>
<dbReference type="Gene3D" id="3.90.640.10">
    <property type="entry name" value="Actin, Chain A, domain 4"/>
    <property type="match status" value="1"/>
</dbReference>
<dbReference type="PANTHER" id="PTHR19375">
    <property type="entry name" value="HEAT SHOCK PROTEIN 70KDA"/>
    <property type="match status" value="1"/>
</dbReference>
<dbReference type="EMBL" id="CP000448">
    <property type="protein sequence ID" value="ABI68759.1"/>
    <property type="molecule type" value="Genomic_DNA"/>
</dbReference>
<dbReference type="InterPro" id="IPR013126">
    <property type="entry name" value="Hsp_70_fam"/>
</dbReference>
<keyword evidence="8" id="KW-0346">Stress response</keyword>
<evidence type="ECO:0000256" key="5">
    <source>
        <dbReference type="ARBA" id="ARBA00022553"/>
    </source>
</evidence>
<dbReference type="Gene3D" id="2.60.34.10">
    <property type="entry name" value="Substrate Binding Domain Of DNAk, Chain A, domain 1"/>
    <property type="match status" value="1"/>
</dbReference>
<keyword evidence="9" id="KW-0143">Chaperone</keyword>
<sequence>MIVGIDLGTTNSLVAFINREGKAEIIINERGGRLTPSVIYFKNEQEVLVGEVARNQALLKAGQTISSIKRHMGSDFQAEISGRTYSPVEISALILRKLSDYAKEYLGQEIEAAVVTVPAYFNDNQRQATYMAGELAGLKILQLLNEPTAAALAYASEQAEKEHILVLDIGGGTFDITLMEYEKGLCRVKATGGSSSLGGMDFDQRLAEHIVQSFQEANEIDLRNDMVAMQQIYINVEKAKLDLSTVKECSVLIPYISMGMAGPLHINQLLQREQFNYLCRDLYQEIKELIGQTLERAEVDEKWIDVVVFAGGASRMPGFRELVAEIFPTAAIRTEINPDEVVALGAALKAGMLSGQVKDVKLFDVTSHTLGIEDHEGEFIPLIAANTPYPTVESKLFTTVEDKQEEVIIHILQRDEMSDVDGSEDYISLGKFHLSGIRKAAVGEANIDVTFAIDRNGILHVSAMDIDTGIQNEIEINGVGYLSKQQQLFRRGKNLKVI</sequence>
<dbReference type="Proteomes" id="UP000001968">
    <property type="component" value="Chromosome"/>
</dbReference>
<evidence type="ECO:0000256" key="4">
    <source>
        <dbReference type="ARBA" id="ARBA00017249"/>
    </source>
</evidence>
<evidence type="ECO:0000256" key="11">
    <source>
        <dbReference type="ARBA" id="ARBA00030945"/>
    </source>
</evidence>
<evidence type="ECO:0000256" key="8">
    <source>
        <dbReference type="ARBA" id="ARBA00023016"/>
    </source>
</evidence>
<dbReference type="InterPro" id="IPR029047">
    <property type="entry name" value="HSP70_peptide-bd_sf"/>
</dbReference>